<keyword evidence="1" id="KW-0812">Transmembrane</keyword>
<feature type="transmembrane region" description="Helical" evidence="1">
    <location>
        <begin position="247"/>
        <end position="270"/>
    </location>
</feature>
<evidence type="ECO:0000256" key="1">
    <source>
        <dbReference type="SAM" id="Phobius"/>
    </source>
</evidence>
<organism evidence="2 3">
    <name type="scientific">Ornithinicoccus hortensis</name>
    <dbReference type="NCBI Taxonomy" id="82346"/>
    <lineage>
        <taxon>Bacteria</taxon>
        <taxon>Bacillati</taxon>
        <taxon>Actinomycetota</taxon>
        <taxon>Actinomycetes</taxon>
        <taxon>Micrococcales</taxon>
        <taxon>Intrasporangiaceae</taxon>
        <taxon>Ornithinicoccus</taxon>
    </lineage>
</organism>
<dbReference type="OrthoDB" id="5244396at2"/>
<feature type="transmembrane region" description="Helical" evidence="1">
    <location>
        <begin position="114"/>
        <end position="142"/>
    </location>
</feature>
<dbReference type="AlphaFoldDB" id="A0A542YV87"/>
<gene>
    <name evidence="2" type="ORF">FB467_3167</name>
</gene>
<feature type="transmembrane region" description="Helical" evidence="1">
    <location>
        <begin position="154"/>
        <end position="179"/>
    </location>
</feature>
<reference evidence="2 3" key="1">
    <citation type="submission" date="2019-06" db="EMBL/GenBank/DDBJ databases">
        <title>Sequencing the genomes of 1000 actinobacteria strains.</title>
        <authorList>
            <person name="Klenk H.-P."/>
        </authorList>
    </citation>
    <scope>NUCLEOTIDE SEQUENCE [LARGE SCALE GENOMIC DNA]</scope>
    <source>
        <strain evidence="2 3">DSM 12335</strain>
    </source>
</reference>
<accession>A0A542YV87</accession>
<dbReference type="GO" id="GO:0140359">
    <property type="term" value="F:ABC-type transporter activity"/>
    <property type="evidence" value="ECO:0007669"/>
    <property type="project" value="InterPro"/>
</dbReference>
<dbReference type="EMBL" id="VFOP01000001">
    <property type="protein sequence ID" value="TQL51999.1"/>
    <property type="molecule type" value="Genomic_DNA"/>
</dbReference>
<name>A0A542YV87_9MICO</name>
<dbReference type="GO" id="GO:0005886">
    <property type="term" value="C:plasma membrane"/>
    <property type="evidence" value="ECO:0007669"/>
    <property type="project" value="UniProtKB-SubCell"/>
</dbReference>
<keyword evidence="3" id="KW-1185">Reference proteome</keyword>
<feature type="transmembrane region" description="Helical" evidence="1">
    <location>
        <begin position="186"/>
        <end position="207"/>
    </location>
</feature>
<dbReference type="PANTHER" id="PTHR37305">
    <property type="entry name" value="INTEGRAL MEMBRANE PROTEIN-RELATED"/>
    <property type="match status" value="1"/>
</dbReference>
<comment type="caution">
    <text evidence="2">The sequence shown here is derived from an EMBL/GenBank/DDBJ whole genome shotgun (WGS) entry which is preliminary data.</text>
</comment>
<dbReference type="RefSeq" id="WP_141785930.1">
    <property type="nucleotide sequence ID" value="NZ_BAAAIK010000001.1"/>
</dbReference>
<keyword evidence="1" id="KW-1133">Transmembrane helix</keyword>
<dbReference type="Proteomes" id="UP000319516">
    <property type="component" value="Unassembled WGS sequence"/>
</dbReference>
<dbReference type="PANTHER" id="PTHR37305:SF1">
    <property type="entry name" value="MEMBRANE PROTEIN"/>
    <property type="match status" value="1"/>
</dbReference>
<sequence length="277" mass="28799">MIALVRSELLKYRSTRLFWGMLIGMFLTGAAFAAIGAAFTIYGEMPMGGQTVEMRSLVPDETLVRQTYTGGIQLGYLLALVIGVLSIGQEFRHKTATGTFLAAPRRSRVIAAKVISLIVIGAVNGVVHLAGAMIGGGALLAANGIPLFPGPGGLVRTLALALLVLGLWALMGLGIGVLIPNQIAALLVAIAFAWIVEPLVGFGLSLVDGGSEVARFFPSQATSAALDTFGGMDASAAEQMGASGDQLAWWAGALVLLAYAAVMTAIGTWLTRRRDIV</sequence>
<feature type="transmembrane region" description="Helical" evidence="1">
    <location>
        <begin position="21"/>
        <end position="43"/>
    </location>
</feature>
<proteinExistence type="predicted"/>
<feature type="transmembrane region" description="Helical" evidence="1">
    <location>
        <begin position="63"/>
        <end position="85"/>
    </location>
</feature>
<protein>
    <submittedName>
        <fullName evidence="2">ABC-type transport system involved in multi-copper enzyme maturation permease subunit</fullName>
    </submittedName>
</protein>
<keyword evidence="1" id="KW-0472">Membrane</keyword>
<evidence type="ECO:0000313" key="2">
    <source>
        <dbReference type="EMBL" id="TQL51999.1"/>
    </source>
</evidence>
<evidence type="ECO:0000313" key="3">
    <source>
        <dbReference type="Proteomes" id="UP000319516"/>
    </source>
</evidence>